<sequence>MPIFKMNEIAELDVKFIQKYSNTQTSIETLDCIRKDEHLKKKLTSLVKETYEATHRDNPPRKNDLHAWENLIFSKDTLVNHSYIAISENKEILAFALLHEGEEDNTLEFGWRGTKGETDLNLIILLTAIQIRSTKIGGYKYIVGEIDTTDVYSKEMFRKFPFSPSPSLITYQKRIETTISSSWKNALKLTGSLC</sequence>
<organism evidence="1 2">
    <name type="scientific">Halalkalibacter suaedae</name>
    <dbReference type="NCBI Taxonomy" id="2822140"/>
    <lineage>
        <taxon>Bacteria</taxon>
        <taxon>Bacillati</taxon>
        <taxon>Bacillota</taxon>
        <taxon>Bacilli</taxon>
        <taxon>Bacillales</taxon>
        <taxon>Bacillaceae</taxon>
        <taxon>Halalkalibacter</taxon>
    </lineage>
</organism>
<name>A0A941APR7_9BACI</name>
<protein>
    <submittedName>
        <fullName evidence="1">Uncharacterized protein</fullName>
    </submittedName>
</protein>
<accession>A0A941APR7</accession>
<evidence type="ECO:0000313" key="1">
    <source>
        <dbReference type="EMBL" id="MBP3951792.1"/>
    </source>
</evidence>
<comment type="caution">
    <text evidence="1">The sequence shown here is derived from an EMBL/GenBank/DDBJ whole genome shotgun (WGS) entry which is preliminary data.</text>
</comment>
<keyword evidence="2" id="KW-1185">Reference proteome</keyword>
<dbReference type="Proteomes" id="UP000678228">
    <property type="component" value="Unassembled WGS sequence"/>
</dbReference>
<reference evidence="1" key="1">
    <citation type="submission" date="2021-03" db="EMBL/GenBank/DDBJ databases">
        <title>Bacillus suaedae sp. nov., isolated from Suaeda aralocaspica.</title>
        <authorList>
            <person name="Lei R.F.R."/>
        </authorList>
    </citation>
    <scope>NUCLEOTIDE SEQUENCE</scope>
    <source>
        <strain evidence="1">YZJH907-2</strain>
    </source>
</reference>
<gene>
    <name evidence="1" type="ORF">J7W16_11665</name>
</gene>
<proteinExistence type="predicted"/>
<evidence type="ECO:0000313" key="2">
    <source>
        <dbReference type="Proteomes" id="UP000678228"/>
    </source>
</evidence>
<dbReference type="EMBL" id="JAGKSQ010000004">
    <property type="protein sequence ID" value="MBP3951792.1"/>
    <property type="molecule type" value="Genomic_DNA"/>
</dbReference>
<dbReference type="RefSeq" id="WP_210597481.1">
    <property type="nucleotide sequence ID" value="NZ_JAGKSQ010000004.1"/>
</dbReference>
<dbReference type="AlphaFoldDB" id="A0A941APR7"/>